<organism evidence="4 5">
    <name type="scientific">Candidatus Nephthysia bennettiae</name>
    <dbReference type="NCBI Taxonomy" id="3127016"/>
    <lineage>
        <taxon>Bacteria</taxon>
        <taxon>Bacillati</taxon>
        <taxon>Candidatus Dormiibacterota</taxon>
        <taxon>Candidatus Dormibacteria</taxon>
        <taxon>Candidatus Dormibacterales</taxon>
        <taxon>Candidatus Dormibacteraceae</taxon>
        <taxon>Candidatus Nephthysia</taxon>
    </lineage>
</organism>
<accession>A0A934NAV4</accession>
<name>A0A934NAV4_9BACT</name>
<dbReference type="InterPro" id="IPR017853">
    <property type="entry name" value="GH"/>
</dbReference>
<dbReference type="InterPro" id="IPR002241">
    <property type="entry name" value="Glyco_hydro_27"/>
</dbReference>
<evidence type="ECO:0000256" key="1">
    <source>
        <dbReference type="ARBA" id="ARBA00009743"/>
    </source>
</evidence>
<dbReference type="Pfam" id="PF02065">
    <property type="entry name" value="Melibiase"/>
    <property type="match status" value="1"/>
</dbReference>
<dbReference type="Gene3D" id="3.20.20.70">
    <property type="entry name" value="Aldolase class I"/>
    <property type="match status" value="1"/>
</dbReference>
<protein>
    <submittedName>
        <fullName evidence="4">Alpha-galactosidase</fullName>
    </submittedName>
</protein>
<keyword evidence="3" id="KW-0326">Glycosidase</keyword>
<dbReference type="InterPro" id="IPR013785">
    <property type="entry name" value="Aldolase_TIM"/>
</dbReference>
<dbReference type="InterPro" id="IPR002252">
    <property type="entry name" value="Glyco_hydro_36"/>
</dbReference>
<evidence type="ECO:0000313" key="4">
    <source>
        <dbReference type="EMBL" id="MBJ7600408.1"/>
    </source>
</evidence>
<dbReference type="AlphaFoldDB" id="A0A934NAV4"/>
<dbReference type="GO" id="GO:0004557">
    <property type="term" value="F:alpha-galactosidase activity"/>
    <property type="evidence" value="ECO:0007669"/>
    <property type="project" value="InterPro"/>
</dbReference>
<dbReference type="PANTHER" id="PTHR11452:SF75">
    <property type="entry name" value="ALPHA-GALACTOSIDASE MEL1"/>
    <property type="match status" value="1"/>
</dbReference>
<dbReference type="EMBL" id="JAEKNR010000202">
    <property type="protein sequence ID" value="MBJ7600408.1"/>
    <property type="molecule type" value="Genomic_DNA"/>
</dbReference>
<dbReference type="RefSeq" id="WP_338204219.1">
    <property type="nucleotide sequence ID" value="NZ_JAEKNR010000202.1"/>
</dbReference>
<comment type="similarity">
    <text evidence="1">Belongs to the glycosyl hydrolase 27 family.</text>
</comment>
<evidence type="ECO:0000256" key="2">
    <source>
        <dbReference type="ARBA" id="ARBA00022801"/>
    </source>
</evidence>
<gene>
    <name evidence="4" type="ORF">JF922_20340</name>
</gene>
<proteinExistence type="inferred from homology"/>
<evidence type="ECO:0000256" key="3">
    <source>
        <dbReference type="ARBA" id="ARBA00023295"/>
    </source>
</evidence>
<keyword evidence="2" id="KW-0378">Hydrolase</keyword>
<dbReference type="Proteomes" id="UP000612893">
    <property type="component" value="Unassembled WGS sequence"/>
</dbReference>
<evidence type="ECO:0000313" key="5">
    <source>
        <dbReference type="Proteomes" id="UP000612893"/>
    </source>
</evidence>
<dbReference type="PANTHER" id="PTHR11452">
    <property type="entry name" value="ALPHA-GALACTOSIDASE/ALPHA-N-ACETYLGALACTOSAMINIDASE"/>
    <property type="match status" value="1"/>
</dbReference>
<sequence>MRWSRKAGQGDFVEARLSGALTVSGSAPGWLLYNGYQSWDRAGCASLPNGTGTSGRPDAQSWWTAGITDDFGAGLAAAAEPGGDAITRFESAGSEFSVIWSDGTGDHPKVLLQGREPGAWVSPTVNVAGVPDVRGQLAAMARGGLPATPVRGWVSWYHFGPFVTRDDVVEHSRLLAEGTFSQLGYRLIQLDDGWQQAYGEWTPNTKFPGGIRSLAEEVESRGQCLGIWTAPFLVSAAAEIAEQAPTEWFVTDPATGERLIEERHRVFGPMFALDASQSGVQEYLKDLYAGMYEAGVRFFKADFLYAGAYAGSRALAAGLNAIKEGTRDAYLLASGAPLLPIVGVAHGCRVGPDTATPLMDFEAWKPSPTVFSDEVLDVGRNLAARHFLKGWFQLDADVALVGGNLSLPQGRQLVTLAALAGGPFLASDDLTRLSPERLELLTNPEVLGLAGEGTAVPDWEPNAHDLPPVHWRHGDVLALFNWSAEDIEVEVRAPGARGARDLWARTEMRGFRDGSRLGVPANGVRLLRLDSG</sequence>
<reference evidence="4" key="1">
    <citation type="submission" date="2020-10" db="EMBL/GenBank/DDBJ databases">
        <title>Ca. Dormibacterota MAGs.</title>
        <authorList>
            <person name="Montgomery K."/>
        </authorList>
    </citation>
    <scope>NUCLEOTIDE SEQUENCE [LARGE SCALE GENOMIC DNA]</scope>
    <source>
        <strain evidence="4">SC8812_S17_10</strain>
    </source>
</reference>
<comment type="caution">
    <text evidence="4">The sequence shown here is derived from an EMBL/GenBank/DDBJ whole genome shotgun (WGS) entry which is preliminary data.</text>
</comment>
<dbReference type="SUPFAM" id="SSF51445">
    <property type="entry name" value="(Trans)glycosidases"/>
    <property type="match status" value="1"/>
</dbReference>
<dbReference type="GO" id="GO:0016052">
    <property type="term" value="P:carbohydrate catabolic process"/>
    <property type="evidence" value="ECO:0007669"/>
    <property type="project" value="InterPro"/>
</dbReference>
<dbReference type="CDD" id="cd14791">
    <property type="entry name" value="GH36"/>
    <property type="match status" value="1"/>
</dbReference>
<keyword evidence="5" id="KW-1185">Reference proteome</keyword>